<feature type="transmembrane region" description="Helical" evidence="1">
    <location>
        <begin position="145"/>
        <end position="163"/>
    </location>
</feature>
<sequence length="269" mass="28531">MRPHPRADFFVVGVAVTIFALIIFTTPDPPCSVADACDAEPVTSIAVSLVAAVAVMSFLHRWSAVAAAVACVVMWPIADRVDDVGMGWRVTLPLALLAVTVAVARLRFPPYSPSPDLVAFVASLDEDVRPALVPPAPPRAPARPVLGTLLLVAGLAGAGWTLWHQARVTAQEASASAVPAVVREHREDAVIGVDLVNGDSFYMEVLDAADYPVGSRVEVLIDDTRMRQLRTEPYDITILLLPTITAAGAGAALLTVVRQSVRGDNTDRS</sequence>
<proteinExistence type="predicted"/>
<dbReference type="STRING" id="512565.AMIS_39520"/>
<dbReference type="HOGENOM" id="CLU_1033022_0_0_11"/>
<dbReference type="KEGG" id="ams:AMIS_39520"/>
<keyword evidence="1" id="KW-0472">Membrane</keyword>
<dbReference type="RefSeq" id="WP_014444066.1">
    <property type="nucleotide sequence ID" value="NC_017093.1"/>
</dbReference>
<dbReference type="PATRIC" id="fig|512565.3.peg.3938"/>
<organism evidence="2 3">
    <name type="scientific">Actinoplanes missouriensis (strain ATCC 14538 / DSM 43046 / CBS 188.64 / JCM 3121 / NBRC 102363 / NCIMB 12654 / NRRL B-3342 / UNCC 431)</name>
    <dbReference type="NCBI Taxonomy" id="512565"/>
    <lineage>
        <taxon>Bacteria</taxon>
        <taxon>Bacillati</taxon>
        <taxon>Actinomycetota</taxon>
        <taxon>Actinomycetes</taxon>
        <taxon>Micromonosporales</taxon>
        <taxon>Micromonosporaceae</taxon>
        <taxon>Actinoplanes</taxon>
    </lineage>
</organism>
<feature type="transmembrane region" description="Helical" evidence="1">
    <location>
        <begin position="236"/>
        <end position="257"/>
    </location>
</feature>
<dbReference type="OrthoDB" id="3297966at2"/>
<dbReference type="AlphaFoldDB" id="I0H835"/>
<keyword evidence="1" id="KW-0812">Transmembrane</keyword>
<dbReference type="EMBL" id="AP012319">
    <property type="protein sequence ID" value="BAL89172.1"/>
    <property type="molecule type" value="Genomic_DNA"/>
</dbReference>
<feature type="transmembrane region" description="Helical" evidence="1">
    <location>
        <begin position="7"/>
        <end position="25"/>
    </location>
</feature>
<keyword evidence="3" id="KW-1185">Reference proteome</keyword>
<name>I0H835_ACTM4</name>
<feature type="transmembrane region" description="Helical" evidence="1">
    <location>
        <begin position="90"/>
        <end position="108"/>
    </location>
</feature>
<protein>
    <submittedName>
        <fullName evidence="2">Uncharacterized protein</fullName>
    </submittedName>
</protein>
<dbReference type="Proteomes" id="UP000007882">
    <property type="component" value="Chromosome"/>
</dbReference>
<feature type="transmembrane region" description="Helical" evidence="1">
    <location>
        <begin position="45"/>
        <end position="78"/>
    </location>
</feature>
<evidence type="ECO:0000256" key="1">
    <source>
        <dbReference type="SAM" id="Phobius"/>
    </source>
</evidence>
<evidence type="ECO:0000313" key="3">
    <source>
        <dbReference type="Proteomes" id="UP000007882"/>
    </source>
</evidence>
<reference evidence="2 3" key="1">
    <citation type="submission" date="2012-02" db="EMBL/GenBank/DDBJ databases">
        <title>Complete genome sequence of Actinoplanes missouriensis 431 (= NBRC 102363).</title>
        <authorList>
            <person name="Ohnishi Y."/>
            <person name="Ishikawa J."/>
            <person name="Sekine M."/>
            <person name="Hosoyama A."/>
            <person name="Harada T."/>
            <person name="Narita H."/>
            <person name="Hata T."/>
            <person name="Konno Y."/>
            <person name="Tutikane K."/>
            <person name="Fujita N."/>
            <person name="Horinouchi S."/>
            <person name="Hayakawa M."/>
        </authorList>
    </citation>
    <scope>NUCLEOTIDE SEQUENCE [LARGE SCALE GENOMIC DNA]</scope>
    <source>
        <strain evidence="3">ATCC 14538 / DSM 43046 / CBS 188.64 / JCM 3121 / NBRC 102363 / NCIMB 12654 / NRRL B-3342 / UNCC 431</strain>
    </source>
</reference>
<gene>
    <name evidence="2" type="ordered locus">AMIS_39520</name>
</gene>
<keyword evidence="1" id="KW-1133">Transmembrane helix</keyword>
<evidence type="ECO:0000313" key="2">
    <source>
        <dbReference type="EMBL" id="BAL89172.1"/>
    </source>
</evidence>
<accession>I0H835</accession>